<keyword evidence="6" id="KW-0001">2Fe-2S</keyword>
<dbReference type="PROSITE" id="PS51839">
    <property type="entry name" value="4FE4S_HC3"/>
    <property type="match status" value="1"/>
</dbReference>
<dbReference type="Pfam" id="PF12838">
    <property type="entry name" value="Fer4_7"/>
    <property type="match status" value="1"/>
</dbReference>
<evidence type="ECO:0000256" key="5">
    <source>
        <dbReference type="ARBA" id="ARBA00022505"/>
    </source>
</evidence>
<keyword evidence="4" id="KW-0004">4Fe-4S</keyword>
<dbReference type="PROSITE" id="PS51669">
    <property type="entry name" value="4FE4S_MOW_BIS_MGD"/>
    <property type="match status" value="1"/>
</dbReference>
<evidence type="ECO:0000256" key="8">
    <source>
        <dbReference type="ARBA" id="ARBA00022737"/>
    </source>
</evidence>
<dbReference type="InterPro" id="IPR041924">
    <property type="entry name" value="Formate_Dh-H_N"/>
</dbReference>
<evidence type="ECO:0000256" key="3">
    <source>
        <dbReference type="ARBA" id="ARBA00007023"/>
    </source>
</evidence>
<dbReference type="GO" id="GO:0051539">
    <property type="term" value="F:4 iron, 4 sulfur cluster binding"/>
    <property type="evidence" value="ECO:0007669"/>
    <property type="project" value="UniProtKB-KW"/>
</dbReference>
<dbReference type="InterPro" id="IPR006656">
    <property type="entry name" value="Mopterin_OxRdtase"/>
</dbReference>
<feature type="domain" description="4Fe-4S His(Cys)3-ligated-type" evidence="16">
    <location>
        <begin position="79"/>
        <end position="119"/>
    </location>
</feature>
<evidence type="ECO:0000256" key="10">
    <source>
        <dbReference type="ARBA" id="ARBA00023004"/>
    </source>
</evidence>
<feature type="domain" description="2Fe-2S ferredoxin-type" evidence="13">
    <location>
        <begin position="3"/>
        <end position="79"/>
    </location>
</feature>
<evidence type="ECO:0000256" key="6">
    <source>
        <dbReference type="ARBA" id="ARBA00022714"/>
    </source>
</evidence>
<dbReference type="InterPro" id="IPR009010">
    <property type="entry name" value="Asp_de-COase-like_dom_sf"/>
</dbReference>
<feature type="domain" description="4Fe-4S Mo/W bis-MGD-type" evidence="15">
    <location>
        <begin position="260"/>
        <end position="316"/>
    </location>
</feature>
<accession>A0A1M4UAI8</accession>
<proteinExistence type="inferred from homology"/>
<comment type="cofactor">
    <cofactor evidence="12">
        <name>[2Fe-2S] cluster</name>
        <dbReference type="ChEBI" id="CHEBI:190135"/>
    </cofactor>
</comment>
<dbReference type="InterPro" id="IPR006657">
    <property type="entry name" value="MoPterin_dinucl-bd_dom"/>
</dbReference>
<keyword evidence="9" id="KW-0560">Oxidoreductase</keyword>
<dbReference type="Pfam" id="PF04879">
    <property type="entry name" value="Molybdop_Fe4S4"/>
    <property type="match status" value="1"/>
</dbReference>
<keyword evidence="7" id="KW-0479">Metal-binding</keyword>
<keyword evidence="5" id="KW-0500">Molybdenum</keyword>
<dbReference type="FunFam" id="3.30.70.20:FF:000032">
    <property type="entry name" value="Formate dehydrogenase, alpha subunit"/>
    <property type="match status" value="1"/>
</dbReference>
<dbReference type="FunFam" id="3.40.228.10:FF:000002">
    <property type="entry name" value="Formate dehydrogenase subunit alpha"/>
    <property type="match status" value="1"/>
</dbReference>
<dbReference type="SMART" id="SM00926">
    <property type="entry name" value="Molybdop_Fe4S4"/>
    <property type="match status" value="1"/>
</dbReference>
<dbReference type="FunFam" id="2.40.40.20:FF:000005">
    <property type="entry name" value="Periplasmic nitrate reductase"/>
    <property type="match status" value="1"/>
</dbReference>
<evidence type="ECO:0000256" key="4">
    <source>
        <dbReference type="ARBA" id="ARBA00022485"/>
    </source>
</evidence>
<dbReference type="SUPFAM" id="SSF50692">
    <property type="entry name" value="ADC-like"/>
    <property type="match status" value="1"/>
</dbReference>
<dbReference type="PROSITE" id="PS51085">
    <property type="entry name" value="2FE2S_FER_2"/>
    <property type="match status" value="1"/>
</dbReference>
<dbReference type="PANTHER" id="PTHR43105:SF14">
    <property type="entry name" value="FORMATE DEHYDROGENASE H"/>
    <property type="match status" value="1"/>
</dbReference>
<dbReference type="CDD" id="cd02792">
    <property type="entry name" value="MopB_CT_Formate-Dh-Na-like"/>
    <property type="match status" value="1"/>
</dbReference>
<evidence type="ECO:0000256" key="2">
    <source>
        <dbReference type="ARBA" id="ARBA00001966"/>
    </source>
</evidence>
<evidence type="ECO:0000259" key="14">
    <source>
        <dbReference type="PROSITE" id="PS51379"/>
    </source>
</evidence>
<feature type="domain" description="4Fe-4S ferredoxin-type" evidence="14">
    <location>
        <begin position="182"/>
        <end position="211"/>
    </location>
</feature>
<dbReference type="InterPro" id="IPR006478">
    <property type="entry name" value="Formate_DH_asu"/>
</dbReference>
<dbReference type="InterPro" id="IPR017900">
    <property type="entry name" value="4Fe4S_Fe_S_CS"/>
</dbReference>
<dbReference type="Gene3D" id="3.10.20.740">
    <property type="match status" value="1"/>
</dbReference>
<keyword evidence="8" id="KW-0677">Repeat</keyword>
<dbReference type="SMART" id="SM00929">
    <property type="entry name" value="NADH-G_4Fe-4S_3"/>
    <property type="match status" value="1"/>
</dbReference>
<dbReference type="RefSeq" id="WP_143146387.1">
    <property type="nucleotide sequence ID" value="NZ_FQUL01000009.1"/>
</dbReference>
<dbReference type="OrthoDB" id="7376058at2"/>
<dbReference type="FunFam" id="2.20.25.90:FF:000001">
    <property type="entry name" value="Formate dehydrogenase subunit alpha"/>
    <property type="match status" value="1"/>
</dbReference>
<dbReference type="GO" id="GO:0008863">
    <property type="term" value="F:formate dehydrogenase (NAD+) activity"/>
    <property type="evidence" value="ECO:0007669"/>
    <property type="project" value="InterPro"/>
</dbReference>
<dbReference type="GO" id="GO:0015942">
    <property type="term" value="P:formate metabolic process"/>
    <property type="evidence" value="ECO:0007669"/>
    <property type="project" value="InterPro"/>
</dbReference>
<dbReference type="InterPro" id="IPR017896">
    <property type="entry name" value="4Fe4S_Fe-S-bd"/>
</dbReference>
<evidence type="ECO:0000313" key="18">
    <source>
        <dbReference type="Proteomes" id="UP000184295"/>
    </source>
</evidence>
<organism evidence="17 18">
    <name type="scientific">Ferrithrix thermotolerans DSM 19514</name>
    <dbReference type="NCBI Taxonomy" id="1121881"/>
    <lineage>
        <taxon>Bacteria</taxon>
        <taxon>Bacillati</taxon>
        <taxon>Actinomycetota</taxon>
        <taxon>Acidimicrobiia</taxon>
        <taxon>Acidimicrobiales</taxon>
        <taxon>Acidimicrobiaceae</taxon>
        <taxon>Ferrithrix</taxon>
    </lineage>
</organism>
<dbReference type="Gene3D" id="2.20.25.90">
    <property type="entry name" value="ADC-like domains"/>
    <property type="match status" value="1"/>
</dbReference>
<dbReference type="Gene3D" id="3.40.228.10">
    <property type="entry name" value="Dimethylsulfoxide Reductase, domain 2"/>
    <property type="match status" value="1"/>
</dbReference>
<dbReference type="EMBL" id="FQUL01000009">
    <property type="protein sequence ID" value="SHE53617.1"/>
    <property type="molecule type" value="Genomic_DNA"/>
</dbReference>
<dbReference type="Pfam" id="PF00384">
    <property type="entry name" value="Molybdopterin"/>
    <property type="match status" value="1"/>
</dbReference>
<evidence type="ECO:0000313" key="17">
    <source>
        <dbReference type="EMBL" id="SHE53617.1"/>
    </source>
</evidence>
<evidence type="ECO:0000256" key="11">
    <source>
        <dbReference type="ARBA" id="ARBA00023014"/>
    </source>
</evidence>
<dbReference type="Pfam" id="PF13510">
    <property type="entry name" value="Fer2_4"/>
    <property type="match status" value="1"/>
</dbReference>
<dbReference type="Pfam" id="PF01568">
    <property type="entry name" value="Molydop_binding"/>
    <property type="match status" value="1"/>
</dbReference>
<dbReference type="Gene3D" id="3.30.70.20">
    <property type="match status" value="1"/>
</dbReference>
<dbReference type="CDD" id="cd02753">
    <property type="entry name" value="MopB_Formate-Dh-H"/>
    <property type="match status" value="1"/>
</dbReference>
<dbReference type="GO" id="GO:0022904">
    <property type="term" value="P:respiratory electron transport chain"/>
    <property type="evidence" value="ECO:0007669"/>
    <property type="project" value="TreeGrafter"/>
</dbReference>
<reference evidence="18" key="1">
    <citation type="submission" date="2016-11" db="EMBL/GenBank/DDBJ databases">
        <authorList>
            <person name="Varghese N."/>
            <person name="Submissions S."/>
        </authorList>
    </citation>
    <scope>NUCLEOTIDE SEQUENCE [LARGE SCALE GENOMIC DNA]</scope>
    <source>
        <strain evidence="18">DSM 19514</strain>
    </source>
</reference>
<keyword evidence="11" id="KW-0411">Iron-sulfur</keyword>
<dbReference type="GO" id="GO:0003954">
    <property type="term" value="F:NADH dehydrogenase activity"/>
    <property type="evidence" value="ECO:0007669"/>
    <property type="project" value="TreeGrafter"/>
</dbReference>
<dbReference type="Pfam" id="PF10588">
    <property type="entry name" value="NADH-G_4Fe-4S_3"/>
    <property type="match status" value="1"/>
</dbReference>
<dbReference type="PANTHER" id="PTHR43105">
    <property type="entry name" value="RESPIRATORY NITRATE REDUCTASE"/>
    <property type="match status" value="1"/>
</dbReference>
<dbReference type="SUPFAM" id="SSF54862">
    <property type="entry name" value="4Fe-4S ferredoxins"/>
    <property type="match status" value="1"/>
</dbReference>
<evidence type="ECO:0000256" key="12">
    <source>
        <dbReference type="ARBA" id="ARBA00034078"/>
    </source>
</evidence>
<dbReference type="Gene3D" id="2.40.40.20">
    <property type="match status" value="1"/>
</dbReference>
<dbReference type="AlphaFoldDB" id="A0A1M4UAI8"/>
<dbReference type="InterPro" id="IPR019574">
    <property type="entry name" value="NADH_UbQ_OxRdtase_Gsu_4Fe4S-bd"/>
</dbReference>
<comment type="cofactor">
    <cofactor evidence="2">
        <name>[4Fe-4S] cluster</name>
        <dbReference type="ChEBI" id="CHEBI:49883"/>
    </cofactor>
</comment>
<dbReference type="InterPro" id="IPR006963">
    <property type="entry name" value="Mopterin_OxRdtase_4Fe-4S_dom"/>
</dbReference>
<dbReference type="InterPro" id="IPR050123">
    <property type="entry name" value="Prok_molybdopt-oxidoreductase"/>
</dbReference>
<dbReference type="PROSITE" id="PS51379">
    <property type="entry name" value="4FE4S_FER_2"/>
    <property type="match status" value="2"/>
</dbReference>
<keyword evidence="10" id="KW-0408">Iron</keyword>
<sequence length="986" mass="109100">MAKDITVTVDGVEFTANEGENLVSFLRRIDVYLPSICFNDILGPIKTCDTCFVVIDDQLQRACDYRLCGSERIKVNDSHAAEAREEGMQRILENHDLYCTVCENNNGNCIVHNTFSAMEISELEYPHRTKGFEVDSSHPFYRYDPDQCILCGRCVEACQNLQVNETLSIDWSQSQPRVLWDGGVPAGSSSCVGCGHCVTVCPCNALMEKSMLGEAGLLTSISAEVKKPLISLTKALEPAVGISAILSLSEAEARLREHQIRRTKTVCTYCGVGCSFEMWTKGRKILKVEPTPEGPANQISTCVKGKFGWDYVNSEERLTQPLIRRGDHFVEASWEEALGFVAKKIAEIKDHSGPDALGFISSSKCTNEESYLMQKLARQVVGTNNVDNCSRYCQSPATMGLFRTVGVGGDSGSISDIASADMVLIIGSNTAESHPVIATRVKRAHKLFGQKLAVVDLRRHEMAERADLFISPKPGTDLVLLSAVTKYLIDNDLYAKSFVEENTLGFDQYVKSLEPFSLDYASEVCGLDISSIISLAEMISSSSSLAVLWAMGVTQHQRGSDTSTAISNLLLVTGNYAKKGCGAYPLRGHNNVQGASDFGSMPNNLPGYQSVDDQEVRERFEAAWGVELPKTKGLDNHEMVDAIYEGKLRGLYLIGEDMGLVDSNASFVHGAFEKLDLFVVQDIFFSDTAAYADVILPASPSLEKEGTFTNTERRIQKINQVLSPLGQSRPDWQIICDLASALGAKWNYETPAEIMDEAAMLTPIFAGVSYDHLEGFSSLQWPVAKDGTDTPVLFLDGFGFEDKKARLWPLVYEGVSEEPDDEYDLHLNNGRLLEHFHEGNMTYKTQGIKERTPSTFVEVSTELAKERGVKDGSLVRLVSRRGAVKVRAVVTDRVQGKQLYMPMNSSSNEQAINVLTSSHTDVATHTPAYKELAVKMEVLEKEGRSPLPRNNFRYGKRTPYPGVMVEKKWLRSDYVAPPVRRKKEVR</sequence>
<dbReference type="FunFam" id="3.10.20.740:FF:000003">
    <property type="entry name" value="Formate dehydrogenase subunit alpha"/>
    <property type="match status" value="1"/>
</dbReference>
<dbReference type="SUPFAM" id="SSF53706">
    <property type="entry name" value="Formate dehydrogenase/DMSO reductase, domains 1-3"/>
    <property type="match status" value="1"/>
</dbReference>
<dbReference type="STRING" id="1121881.SAMN02745225_00897"/>
<dbReference type="GO" id="GO:0043546">
    <property type="term" value="F:molybdopterin cofactor binding"/>
    <property type="evidence" value="ECO:0007669"/>
    <property type="project" value="InterPro"/>
</dbReference>
<dbReference type="NCBIfam" id="TIGR01591">
    <property type="entry name" value="Fdh-alpha"/>
    <property type="match status" value="1"/>
</dbReference>
<gene>
    <name evidence="17" type="ORF">SAMN02745225_00897</name>
</gene>
<evidence type="ECO:0000259" key="15">
    <source>
        <dbReference type="PROSITE" id="PS51669"/>
    </source>
</evidence>
<evidence type="ECO:0000259" key="16">
    <source>
        <dbReference type="PROSITE" id="PS51839"/>
    </source>
</evidence>
<dbReference type="InterPro" id="IPR001041">
    <property type="entry name" value="2Fe-2S_ferredoxin-type"/>
</dbReference>
<evidence type="ECO:0000256" key="1">
    <source>
        <dbReference type="ARBA" id="ARBA00001942"/>
    </source>
</evidence>
<comment type="cofactor">
    <cofactor evidence="1">
        <name>Mo-bis(molybdopterin guanine dinucleotide)</name>
        <dbReference type="ChEBI" id="CHEBI:60539"/>
    </cofactor>
</comment>
<dbReference type="GO" id="GO:0046872">
    <property type="term" value="F:metal ion binding"/>
    <property type="evidence" value="ECO:0007669"/>
    <property type="project" value="UniProtKB-KW"/>
</dbReference>
<evidence type="ECO:0000256" key="7">
    <source>
        <dbReference type="ARBA" id="ARBA00022723"/>
    </source>
</evidence>
<dbReference type="PROSITE" id="PS00198">
    <property type="entry name" value="4FE4S_FER_1"/>
    <property type="match status" value="1"/>
</dbReference>
<dbReference type="GO" id="GO:0051537">
    <property type="term" value="F:2 iron, 2 sulfur cluster binding"/>
    <property type="evidence" value="ECO:0007669"/>
    <property type="project" value="UniProtKB-KW"/>
</dbReference>
<feature type="domain" description="4Fe-4S ferredoxin-type" evidence="14">
    <location>
        <begin position="139"/>
        <end position="166"/>
    </location>
</feature>
<dbReference type="GO" id="GO:0016020">
    <property type="term" value="C:membrane"/>
    <property type="evidence" value="ECO:0007669"/>
    <property type="project" value="TreeGrafter"/>
</dbReference>
<dbReference type="InterPro" id="IPR036010">
    <property type="entry name" value="2Fe-2S_ferredoxin-like_sf"/>
</dbReference>
<evidence type="ECO:0000259" key="13">
    <source>
        <dbReference type="PROSITE" id="PS51085"/>
    </source>
</evidence>
<comment type="similarity">
    <text evidence="3">In the C-terminal section; belongs to the prokaryotic molybdopterin-containing oxidoreductase family.</text>
</comment>
<dbReference type="SUPFAM" id="SSF54292">
    <property type="entry name" value="2Fe-2S ferredoxin-like"/>
    <property type="match status" value="1"/>
</dbReference>
<dbReference type="Proteomes" id="UP000184295">
    <property type="component" value="Unassembled WGS sequence"/>
</dbReference>
<dbReference type="PIRSF" id="PIRSF036643">
    <property type="entry name" value="FDH_alpha"/>
    <property type="match status" value="1"/>
</dbReference>
<keyword evidence="18" id="KW-1185">Reference proteome</keyword>
<evidence type="ECO:0000256" key="9">
    <source>
        <dbReference type="ARBA" id="ARBA00023002"/>
    </source>
</evidence>
<dbReference type="Gene3D" id="3.40.50.740">
    <property type="match status" value="1"/>
</dbReference>
<protein>
    <submittedName>
        <fullName evidence="17">Formate dehydrogenase major subunit</fullName>
    </submittedName>
</protein>
<name>A0A1M4UAI8_9ACTN</name>